<feature type="region of interest" description="Disordered" evidence="5">
    <location>
        <begin position="455"/>
        <end position="498"/>
    </location>
</feature>
<dbReference type="PANTHER" id="PTHR45663:SF11">
    <property type="entry name" value="GEO12009P1"/>
    <property type="match status" value="1"/>
</dbReference>
<dbReference type="AlphaFoldDB" id="A0A517Y9W2"/>
<dbReference type="InterPro" id="IPR017937">
    <property type="entry name" value="Thioredoxin_CS"/>
</dbReference>
<proteinExistence type="predicted"/>
<keyword evidence="4" id="KW-0676">Redox-active center</keyword>
<dbReference type="Pfam" id="PF00085">
    <property type="entry name" value="Thioredoxin"/>
    <property type="match status" value="1"/>
</dbReference>
<dbReference type="GO" id="GO:0015035">
    <property type="term" value="F:protein-disulfide reductase activity"/>
    <property type="evidence" value="ECO:0007669"/>
    <property type="project" value="TreeGrafter"/>
</dbReference>
<dbReference type="GO" id="GO:0005737">
    <property type="term" value="C:cytoplasm"/>
    <property type="evidence" value="ECO:0007669"/>
    <property type="project" value="TreeGrafter"/>
</dbReference>
<dbReference type="Gene3D" id="3.40.30.10">
    <property type="entry name" value="Glutaredoxin"/>
    <property type="match status" value="1"/>
</dbReference>
<keyword evidence="1" id="KW-0813">Transport</keyword>
<name>A0A517Y9W2_9BACT</name>
<dbReference type="EMBL" id="CP036274">
    <property type="protein sequence ID" value="QDU27025.1"/>
    <property type="molecule type" value="Genomic_DNA"/>
</dbReference>
<accession>A0A517Y9W2</accession>
<dbReference type="CDD" id="cd02947">
    <property type="entry name" value="TRX_family"/>
    <property type="match status" value="1"/>
</dbReference>
<keyword evidence="3" id="KW-1015">Disulfide bond</keyword>
<feature type="domain" description="Thioredoxin" evidence="6">
    <location>
        <begin position="1"/>
        <end position="102"/>
    </location>
</feature>
<dbReference type="SUPFAM" id="SSF52833">
    <property type="entry name" value="Thioredoxin-like"/>
    <property type="match status" value="1"/>
</dbReference>
<evidence type="ECO:0000256" key="4">
    <source>
        <dbReference type="ARBA" id="ARBA00023284"/>
    </source>
</evidence>
<organism evidence="7 8">
    <name type="scientific">Anatilimnocola aggregata</name>
    <dbReference type="NCBI Taxonomy" id="2528021"/>
    <lineage>
        <taxon>Bacteria</taxon>
        <taxon>Pseudomonadati</taxon>
        <taxon>Planctomycetota</taxon>
        <taxon>Planctomycetia</taxon>
        <taxon>Pirellulales</taxon>
        <taxon>Pirellulaceae</taxon>
        <taxon>Anatilimnocola</taxon>
    </lineage>
</organism>
<evidence type="ECO:0000256" key="5">
    <source>
        <dbReference type="SAM" id="MobiDB-lite"/>
    </source>
</evidence>
<dbReference type="Pfam" id="PF13365">
    <property type="entry name" value="Trypsin_2"/>
    <property type="match status" value="1"/>
</dbReference>
<dbReference type="InterPro" id="IPR013766">
    <property type="entry name" value="Thioredoxin_domain"/>
</dbReference>
<evidence type="ECO:0000256" key="3">
    <source>
        <dbReference type="ARBA" id="ARBA00023157"/>
    </source>
</evidence>
<dbReference type="PROSITE" id="PS00194">
    <property type="entry name" value="THIOREDOXIN_1"/>
    <property type="match status" value="1"/>
</dbReference>
<dbReference type="InterPro" id="IPR036249">
    <property type="entry name" value="Thioredoxin-like_sf"/>
</dbReference>
<dbReference type="PROSITE" id="PS51352">
    <property type="entry name" value="THIOREDOXIN_2"/>
    <property type="match status" value="1"/>
</dbReference>
<dbReference type="KEGG" id="aagg:ETAA8_21090"/>
<reference evidence="7 8" key="1">
    <citation type="submission" date="2019-02" db="EMBL/GenBank/DDBJ databases">
        <title>Deep-cultivation of Planctomycetes and their phenomic and genomic characterization uncovers novel biology.</title>
        <authorList>
            <person name="Wiegand S."/>
            <person name="Jogler M."/>
            <person name="Boedeker C."/>
            <person name="Pinto D."/>
            <person name="Vollmers J."/>
            <person name="Rivas-Marin E."/>
            <person name="Kohn T."/>
            <person name="Peeters S.H."/>
            <person name="Heuer A."/>
            <person name="Rast P."/>
            <person name="Oberbeckmann S."/>
            <person name="Bunk B."/>
            <person name="Jeske O."/>
            <person name="Meyerdierks A."/>
            <person name="Storesund J.E."/>
            <person name="Kallscheuer N."/>
            <person name="Luecker S."/>
            <person name="Lage O.M."/>
            <person name="Pohl T."/>
            <person name="Merkel B.J."/>
            <person name="Hornburger P."/>
            <person name="Mueller R.-W."/>
            <person name="Bruemmer F."/>
            <person name="Labrenz M."/>
            <person name="Spormann A.M."/>
            <person name="Op den Camp H."/>
            <person name="Overmann J."/>
            <person name="Amann R."/>
            <person name="Jetten M.S.M."/>
            <person name="Mascher T."/>
            <person name="Medema M.H."/>
            <person name="Devos D.P."/>
            <person name="Kaster A.-K."/>
            <person name="Ovreas L."/>
            <person name="Rohde M."/>
            <person name="Galperin M.Y."/>
            <person name="Jogler C."/>
        </authorList>
    </citation>
    <scope>NUCLEOTIDE SEQUENCE [LARGE SCALE GENOMIC DNA]</scope>
    <source>
        <strain evidence="7 8">ETA_A8</strain>
    </source>
</reference>
<evidence type="ECO:0000256" key="2">
    <source>
        <dbReference type="ARBA" id="ARBA00022982"/>
    </source>
</evidence>
<keyword evidence="8" id="KW-1185">Reference proteome</keyword>
<sequence>MTTLSSLVLLAVCAVGGDPVLVQFHSTNCGPCRAMHPVVQRLAGEGYPLQQVDTDQQPQLAQQFKVRSLPTFILFNQGREVDRVEGPATFDQLSQLVTRTGFKPNAAVQQVAYQQPLQQPGHQPATSAQETQFVSMPGAPEAANMMSPNGPTISPEQRAAWATVRLKVEDAGGYGFGTGTIIDRHDDEALVMTCGHIFRQSQGKGKISVDLFAPGAGKSIEGQLIGYDLDRDVALVSVRPGIKIDPVPVAPGDYVVAPRDRIFTIGCDKGADPSLVPSHVLQINRYQGAPNITVAGMPVGGRSGGGLFAENGMLIGVCNAADEKGNEGLYAALASVHWQLDQIGQSAIYKRTPAMQMNIAGTTAPAPIMPASFQSAQPLANQPAPMAAPPVAAAPALLPATMPTQFSQQSTPAMAPAGLPADDTEVIVIVRSRSNPARQSEIFVMDRPAAEILQQLQTAGRPAQRGTSQDMLRSAPRLGQTGDYGRTDGSPIVRGQSQ</sequence>
<dbReference type="OrthoDB" id="8560253at2"/>
<evidence type="ECO:0000259" key="6">
    <source>
        <dbReference type="PROSITE" id="PS51352"/>
    </source>
</evidence>
<evidence type="ECO:0000313" key="8">
    <source>
        <dbReference type="Proteomes" id="UP000315017"/>
    </source>
</evidence>
<evidence type="ECO:0000313" key="7">
    <source>
        <dbReference type="EMBL" id="QDU27025.1"/>
    </source>
</evidence>
<dbReference type="SUPFAM" id="SSF50494">
    <property type="entry name" value="Trypsin-like serine proteases"/>
    <property type="match status" value="1"/>
</dbReference>
<dbReference type="Proteomes" id="UP000315017">
    <property type="component" value="Chromosome"/>
</dbReference>
<protein>
    <submittedName>
        <fullName evidence="7">Thioredoxin-like protein</fullName>
    </submittedName>
</protein>
<dbReference type="InterPro" id="IPR009003">
    <property type="entry name" value="Peptidase_S1_PA"/>
</dbReference>
<dbReference type="PANTHER" id="PTHR45663">
    <property type="entry name" value="GEO12009P1"/>
    <property type="match status" value="1"/>
</dbReference>
<dbReference type="RefSeq" id="WP_145087903.1">
    <property type="nucleotide sequence ID" value="NZ_CP036274.1"/>
</dbReference>
<evidence type="ECO:0000256" key="1">
    <source>
        <dbReference type="ARBA" id="ARBA00022448"/>
    </source>
</evidence>
<dbReference type="Gene3D" id="2.40.10.120">
    <property type="match status" value="1"/>
</dbReference>
<gene>
    <name evidence="7" type="ORF">ETAA8_21090</name>
</gene>
<keyword evidence="2" id="KW-0249">Electron transport</keyword>